<proteinExistence type="predicted"/>
<name>A0ABU6V6G4_9FABA</name>
<reference evidence="1 2" key="1">
    <citation type="journal article" date="2023" name="Plants (Basel)">
        <title>Bridging the Gap: Combining Genomics and Transcriptomics Approaches to Understand Stylosanthes scabra, an Orphan Legume from the Brazilian Caatinga.</title>
        <authorList>
            <person name="Ferreira-Neto J.R.C."/>
            <person name="da Silva M.D."/>
            <person name="Binneck E."/>
            <person name="de Melo N.F."/>
            <person name="da Silva R.H."/>
            <person name="de Melo A.L.T.M."/>
            <person name="Pandolfi V."/>
            <person name="Bustamante F.O."/>
            <person name="Brasileiro-Vidal A.C."/>
            <person name="Benko-Iseppon A.M."/>
        </authorList>
    </citation>
    <scope>NUCLEOTIDE SEQUENCE [LARGE SCALE GENOMIC DNA]</scope>
    <source>
        <tissue evidence="1">Leaves</tissue>
    </source>
</reference>
<dbReference type="EMBL" id="JASCZI010151051">
    <property type="protein sequence ID" value="MED6167953.1"/>
    <property type="molecule type" value="Genomic_DNA"/>
</dbReference>
<organism evidence="1 2">
    <name type="scientific">Stylosanthes scabra</name>
    <dbReference type="NCBI Taxonomy" id="79078"/>
    <lineage>
        <taxon>Eukaryota</taxon>
        <taxon>Viridiplantae</taxon>
        <taxon>Streptophyta</taxon>
        <taxon>Embryophyta</taxon>
        <taxon>Tracheophyta</taxon>
        <taxon>Spermatophyta</taxon>
        <taxon>Magnoliopsida</taxon>
        <taxon>eudicotyledons</taxon>
        <taxon>Gunneridae</taxon>
        <taxon>Pentapetalae</taxon>
        <taxon>rosids</taxon>
        <taxon>fabids</taxon>
        <taxon>Fabales</taxon>
        <taxon>Fabaceae</taxon>
        <taxon>Papilionoideae</taxon>
        <taxon>50 kb inversion clade</taxon>
        <taxon>dalbergioids sensu lato</taxon>
        <taxon>Dalbergieae</taxon>
        <taxon>Pterocarpus clade</taxon>
        <taxon>Stylosanthes</taxon>
    </lineage>
</organism>
<sequence length="137" mass="14923">MNSRRSKSYRSNASTSSFASNRAVRNLHLAAIATNSNHLTHNRFCRSTAPLLSFEMSSNLSKSYTIAASESSFASNRAYHNYSPATVTSRNSNRFASNSNHFVPSAPQIQSTGSRHSLTSRSVGGLGSPIKVAQYYL</sequence>
<evidence type="ECO:0000313" key="2">
    <source>
        <dbReference type="Proteomes" id="UP001341840"/>
    </source>
</evidence>
<gene>
    <name evidence="1" type="ORF">PIB30_007625</name>
</gene>
<evidence type="ECO:0000313" key="1">
    <source>
        <dbReference type="EMBL" id="MED6167953.1"/>
    </source>
</evidence>
<keyword evidence="2" id="KW-1185">Reference proteome</keyword>
<comment type="caution">
    <text evidence="1">The sequence shown here is derived from an EMBL/GenBank/DDBJ whole genome shotgun (WGS) entry which is preliminary data.</text>
</comment>
<accession>A0ABU6V6G4</accession>
<protein>
    <submittedName>
        <fullName evidence="1">Uncharacterized protein</fullName>
    </submittedName>
</protein>
<dbReference type="Proteomes" id="UP001341840">
    <property type="component" value="Unassembled WGS sequence"/>
</dbReference>